<proteinExistence type="predicted"/>
<name>A0ACC3CU49_9PEZI</name>
<comment type="caution">
    <text evidence="1">The sequence shown here is derived from an EMBL/GenBank/DDBJ whole genome shotgun (WGS) entry which is preliminary data.</text>
</comment>
<dbReference type="Proteomes" id="UP001186974">
    <property type="component" value="Unassembled WGS sequence"/>
</dbReference>
<accession>A0ACC3CU49</accession>
<organism evidence="1 2">
    <name type="scientific">Coniosporium uncinatum</name>
    <dbReference type="NCBI Taxonomy" id="93489"/>
    <lineage>
        <taxon>Eukaryota</taxon>
        <taxon>Fungi</taxon>
        <taxon>Dikarya</taxon>
        <taxon>Ascomycota</taxon>
        <taxon>Pezizomycotina</taxon>
        <taxon>Dothideomycetes</taxon>
        <taxon>Dothideomycetes incertae sedis</taxon>
        <taxon>Coniosporium</taxon>
    </lineage>
</organism>
<feature type="non-terminal residue" evidence="1">
    <location>
        <position position="120"/>
    </location>
</feature>
<protein>
    <submittedName>
        <fullName evidence="1">Uncharacterized protein</fullName>
    </submittedName>
</protein>
<evidence type="ECO:0000313" key="2">
    <source>
        <dbReference type="Proteomes" id="UP001186974"/>
    </source>
</evidence>
<gene>
    <name evidence="1" type="ORF">LTS18_001044</name>
</gene>
<sequence length="120" mass="12077">MASASAVGQVPVKPSFAKVAASAIQPPRNVSNAVKGKPEQQVPPPSEKEEKAVGEPGNLPTDPRPENTNADMPAHPTGASSLPANVIIAASTEDGSTQVSSTNSSAKPNSGESVTSGMTF</sequence>
<reference evidence="1" key="1">
    <citation type="submission" date="2024-09" db="EMBL/GenBank/DDBJ databases">
        <title>Black Yeasts Isolated from many extreme environments.</title>
        <authorList>
            <person name="Coleine C."/>
            <person name="Stajich J.E."/>
            <person name="Selbmann L."/>
        </authorList>
    </citation>
    <scope>NUCLEOTIDE SEQUENCE</scope>
    <source>
        <strain evidence="1">CCFEE 5737</strain>
    </source>
</reference>
<dbReference type="EMBL" id="JAWDJW010011827">
    <property type="protein sequence ID" value="KAK3044521.1"/>
    <property type="molecule type" value="Genomic_DNA"/>
</dbReference>
<evidence type="ECO:0000313" key="1">
    <source>
        <dbReference type="EMBL" id="KAK3044521.1"/>
    </source>
</evidence>
<keyword evidence="2" id="KW-1185">Reference proteome</keyword>